<accession>A0A2K4MIK0</accession>
<gene>
    <name evidence="1" type="ORF">C2134_20320</name>
</gene>
<organism evidence="1 2">
    <name type="scientific">Chromobacterium sinusclupearum</name>
    <dbReference type="NCBI Taxonomy" id="2077146"/>
    <lineage>
        <taxon>Bacteria</taxon>
        <taxon>Pseudomonadati</taxon>
        <taxon>Pseudomonadota</taxon>
        <taxon>Betaproteobacteria</taxon>
        <taxon>Neisseriales</taxon>
        <taxon>Chromobacteriaceae</taxon>
        <taxon>Chromobacterium</taxon>
    </lineage>
</organism>
<dbReference type="RefSeq" id="WP_103321878.1">
    <property type="nucleotide sequence ID" value="NZ_PPTF01000098.1"/>
</dbReference>
<protein>
    <submittedName>
        <fullName evidence="1">SIR2 family protein</fullName>
    </submittedName>
</protein>
<sequence>MKDFNEGVEEVLKLLETNVQVWLMGAGVSFDAKIPLMYQLTERVGTLVQPPHDELLKILREDLPTDAHIEHVLSHLGDLIAIASRGRQGKVSLGGQEFDVAALNGLHATVIRHIAETIRYGYKSPVSGAPEEVGSLESPIVEVSHHKAFMDALFAGRANLESRSRVVFVTTNYDTLIEDALSLSRRRVFDGFSNGGIGFWTGHRTEDAESLPPRSHQVIKLHGSVDWLRAQDGTLVRARYGTNYLSKLEDTLIYPQATKYVETQKDPFAELFGAFRRVLYSSESHVLCVVGYSFGDEHINLEIEDALLREGNKTNVIAFVREVGSSGVSKLPGRLEAWQSAPFKSRIYVATDKALYAGGKRLVDDSAANLPWWTFGGLTNFLKTGAIK</sequence>
<proteinExistence type="predicted"/>
<name>A0A2K4MIK0_9NEIS</name>
<dbReference type="Proteomes" id="UP000236416">
    <property type="component" value="Unassembled WGS sequence"/>
</dbReference>
<dbReference type="AlphaFoldDB" id="A0A2K4MIK0"/>
<evidence type="ECO:0000313" key="2">
    <source>
        <dbReference type="Proteomes" id="UP000236416"/>
    </source>
</evidence>
<keyword evidence="2" id="KW-1185">Reference proteome</keyword>
<dbReference type="Pfam" id="PF13289">
    <property type="entry name" value="SIR2_2"/>
    <property type="match status" value="1"/>
</dbReference>
<dbReference type="EMBL" id="PPTF01000098">
    <property type="protein sequence ID" value="POA96892.1"/>
    <property type="molecule type" value="Genomic_DNA"/>
</dbReference>
<evidence type="ECO:0000313" key="1">
    <source>
        <dbReference type="EMBL" id="POA96892.1"/>
    </source>
</evidence>
<comment type="caution">
    <text evidence="1">The sequence shown here is derived from an EMBL/GenBank/DDBJ whole genome shotgun (WGS) entry which is preliminary data.</text>
</comment>
<reference evidence="1 2" key="1">
    <citation type="submission" date="2018-01" db="EMBL/GenBank/DDBJ databases">
        <title>Genomic Sequence of Chromobacterium MWU13-2610 from wild cranberry bogs within the Cape Cod National Seashore.</title>
        <authorList>
            <person name="O'Hara-Hanley K."/>
            <person name="Soby S."/>
            <person name="Harrison A."/>
        </authorList>
    </citation>
    <scope>NUCLEOTIDE SEQUENCE [LARGE SCALE GENOMIC DNA]</scope>
    <source>
        <strain evidence="1 2">MWU13-2610</strain>
    </source>
</reference>